<reference evidence="2 3" key="1">
    <citation type="submission" date="2014-04" db="EMBL/GenBank/DDBJ databases">
        <authorList>
            <consortium name="DOE Joint Genome Institute"/>
            <person name="Kuo A."/>
            <person name="Tarkka M."/>
            <person name="Buscot F."/>
            <person name="Kohler A."/>
            <person name="Nagy L.G."/>
            <person name="Floudas D."/>
            <person name="Copeland A."/>
            <person name="Barry K.W."/>
            <person name="Cichocki N."/>
            <person name="Veneault-Fourrey C."/>
            <person name="LaButti K."/>
            <person name="Lindquist E.A."/>
            <person name="Lipzen A."/>
            <person name="Lundell T."/>
            <person name="Morin E."/>
            <person name="Murat C."/>
            <person name="Sun H."/>
            <person name="Tunlid A."/>
            <person name="Henrissat B."/>
            <person name="Grigoriev I.V."/>
            <person name="Hibbett D.S."/>
            <person name="Martin F."/>
            <person name="Nordberg H.P."/>
            <person name="Cantor M.N."/>
            <person name="Hua S.X."/>
        </authorList>
    </citation>
    <scope>NUCLEOTIDE SEQUENCE [LARGE SCALE GENOMIC DNA]</scope>
    <source>
        <strain evidence="2 3">F 1598</strain>
    </source>
</reference>
<dbReference type="AlphaFoldDB" id="A0A0C3FBA9"/>
<evidence type="ECO:0000313" key="3">
    <source>
        <dbReference type="Proteomes" id="UP000054166"/>
    </source>
</evidence>
<proteinExistence type="predicted"/>
<dbReference type="EMBL" id="KN832996">
    <property type="protein sequence ID" value="KIM81980.1"/>
    <property type="molecule type" value="Genomic_DNA"/>
</dbReference>
<reference evidence="2" key="3">
    <citation type="submission" date="2015-02" db="EMBL/GenBank/DDBJ databases">
        <title>Evolutionary Origins and Diversification of the Mycorrhizal Mutualists.</title>
        <authorList>
            <consortium name="DOE Joint Genome Institute"/>
            <consortium name="Mycorrhizal Genomics Consortium"/>
            <person name="Kohler A."/>
            <person name="Kuo A."/>
            <person name="Nagy L.G."/>
            <person name="Floudas D."/>
            <person name="Copeland A."/>
            <person name="Barry K.W."/>
            <person name="Cichocki N."/>
            <person name="Veneault-Fourrey C."/>
            <person name="LaButti K."/>
            <person name="Lindquist E.A."/>
            <person name="Lipzen A."/>
            <person name="Lundell T."/>
            <person name="Morin E."/>
            <person name="Murat C."/>
            <person name="Riley R."/>
            <person name="Ohm R."/>
            <person name="Sun H."/>
            <person name="Tunlid A."/>
            <person name="Henrissat B."/>
            <person name="Grigoriev I.V."/>
            <person name="Hibbett D.S."/>
            <person name="Martin F."/>
        </authorList>
    </citation>
    <scope>NUCLEOTIDE SEQUENCE</scope>
    <source>
        <strain evidence="2">F 1598</strain>
    </source>
</reference>
<dbReference type="EMBL" id="KN833236">
    <property type="protein sequence ID" value="KIM71679.1"/>
    <property type="molecule type" value="Genomic_DNA"/>
</dbReference>
<name>A0A0C3FBA9_PILCF</name>
<dbReference type="Proteomes" id="UP000054166">
    <property type="component" value="Unassembled WGS sequence"/>
</dbReference>
<reference evidence="3" key="2">
    <citation type="submission" date="2015-01" db="EMBL/GenBank/DDBJ databases">
        <title>Evolutionary Origins and Diversification of the Mycorrhizal Mutualists.</title>
        <authorList>
            <consortium name="DOE Joint Genome Institute"/>
            <consortium name="Mycorrhizal Genomics Consortium"/>
            <person name="Kohler A."/>
            <person name="Kuo A."/>
            <person name="Nagy L.G."/>
            <person name="Floudas D."/>
            <person name="Copeland A."/>
            <person name="Barry K.W."/>
            <person name="Cichocki N."/>
            <person name="Veneault-Fourrey C."/>
            <person name="LaButti K."/>
            <person name="Lindquist E.A."/>
            <person name="Lipzen A."/>
            <person name="Lundell T."/>
            <person name="Morin E."/>
            <person name="Murat C."/>
            <person name="Riley R."/>
            <person name="Ohm R."/>
            <person name="Sun H."/>
            <person name="Tunlid A."/>
            <person name="Henrissat B."/>
            <person name="Grigoriev I.V."/>
            <person name="Hibbett D.S."/>
            <person name="Martin F."/>
        </authorList>
    </citation>
    <scope>NUCLEOTIDE SEQUENCE [LARGE SCALE GENOMIC DNA]</scope>
    <source>
        <strain evidence="3">F 1598</strain>
    </source>
</reference>
<evidence type="ECO:0000313" key="2">
    <source>
        <dbReference type="EMBL" id="KIM81980.1"/>
    </source>
</evidence>
<accession>A0A0C3FBA9</accession>
<sequence length="63" mass="7018">MFTSDLPVPIPSISLSQLAVHLVLTQSSGSYSDLRFKLRDNRSLGWTAATRRVELGWGRRVSS</sequence>
<protein>
    <submittedName>
        <fullName evidence="2">Uncharacterized protein</fullName>
    </submittedName>
</protein>
<organism evidence="2 3">
    <name type="scientific">Piloderma croceum (strain F 1598)</name>
    <dbReference type="NCBI Taxonomy" id="765440"/>
    <lineage>
        <taxon>Eukaryota</taxon>
        <taxon>Fungi</taxon>
        <taxon>Dikarya</taxon>
        <taxon>Basidiomycota</taxon>
        <taxon>Agaricomycotina</taxon>
        <taxon>Agaricomycetes</taxon>
        <taxon>Agaricomycetidae</taxon>
        <taxon>Atheliales</taxon>
        <taxon>Atheliaceae</taxon>
        <taxon>Piloderma</taxon>
    </lineage>
</organism>
<dbReference type="HOGENOM" id="CLU_2886627_0_0_1"/>
<gene>
    <name evidence="2" type="ORF">PILCRDRAFT_820865</name>
    <name evidence="1" type="ORF">PILCRDRAFT_830198</name>
</gene>
<evidence type="ECO:0000313" key="1">
    <source>
        <dbReference type="EMBL" id="KIM71679.1"/>
    </source>
</evidence>
<keyword evidence="3" id="KW-1185">Reference proteome</keyword>